<keyword evidence="1" id="KW-0812">Transmembrane</keyword>
<dbReference type="STRING" id="909613.UO65_0289"/>
<keyword evidence="1" id="KW-0472">Membrane</keyword>
<accession>W7IVG7</accession>
<dbReference type="eggNOG" id="ENOG5033NHJ">
    <property type="taxonomic scope" value="Bacteria"/>
</dbReference>
<feature type="transmembrane region" description="Helical" evidence="1">
    <location>
        <begin position="42"/>
        <end position="64"/>
    </location>
</feature>
<dbReference type="EMBL" id="AYXG01000008">
    <property type="protein sequence ID" value="EWC64368.1"/>
    <property type="molecule type" value="Genomic_DNA"/>
</dbReference>
<name>W7IVG7_9PSEU</name>
<sequence>MDDLTLIRDFAGDAPPADRATLAAARERLLTEAAHPRRTRRLVPWIGGTAVTAAAAVAAVVSLLPTAPAPTPPGVGAPPVAGAPADADPASVLVLAAAYERTQPDVVPRPDQFLHLHNGAYRAWLSIDGTHDGLIDTGDGHPVPAPGCRDGAAVVHKGNTAIGTEPCEPRPAYDPDMPTTGEAMVAHLNAEVFNDPGNPNSVGKDVLSLFESTYLRPPARAALFEAAATLPGLTLADSPPVDGHPAVAIGWSTDSGHNGQLLFDAASNEYLGFRTGNTEVSRSTQTIVDAVGETP</sequence>
<keyword evidence="3" id="KW-1185">Reference proteome</keyword>
<gene>
    <name evidence="2" type="ORF">UO65_0289</name>
</gene>
<dbReference type="RefSeq" id="WP_035277933.1">
    <property type="nucleotide sequence ID" value="NZ_AYXG01000008.1"/>
</dbReference>
<dbReference type="OrthoDB" id="3612087at2"/>
<evidence type="ECO:0000256" key="1">
    <source>
        <dbReference type="SAM" id="Phobius"/>
    </source>
</evidence>
<reference evidence="2 3" key="1">
    <citation type="journal article" date="2014" name="Genome Announc.">
        <title>Draft Genome Sequence of the Antitrypanosomally Active Sponge-Associated Bacterium Actinokineospora sp. Strain EG49.</title>
        <authorList>
            <person name="Harjes J."/>
            <person name="Ryu T."/>
            <person name="Abdelmohsen U.R."/>
            <person name="Moitinho-Silva L."/>
            <person name="Horn H."/>
            <person name="Ravasi T."/>
            <person name="Hentschel U."/>
        </authorList>
    </citation>
    <scope>NUCLEOTIDE SEQUENCE [LARGE SCALE GENOMIC DNA]</scope>
    <source>
        <strain evidence="2 3">EG49</strain>
    </source>
</reference>
<dbReference type="Proteomes" id="UP000019277">
    <property type="component" value="Unassembled WGS sequence"/>
</dbReference>
<evidence type="ECO:0000313" key="2">
    <source>
        <dbReference type="EMBL" id="EWC64368.1"/>
    </source>
</evidence>
<dbReference type="PATRIC" id="fig|909613.9.peg.300"/>
<proteinExistence type="predicted"/>
<keyword evidence="1" id="KW-1133">Transmembrane helix</keyword>
<organism evidence="2 3">
    <name type="scientific">Actinokineospora spheciospongiae</name>
    <dbReference type="NCBI Taxonomy" id="909613"/>
    <lineage>
        <taxon>Bacteria</taxon>
        <taxon>Bacillati</taxon>
        <taxon>Actinomycetota</taxon>
        <taxon>Actinomycetes</taxon>
        <taxon>Pseudonocardiales</taxon>
        <taxon>Pseudonocardiaceae</taxon>
        <taxon>Actinokineospora</taxon>
    </lineage>
</organism>
<protein>
    <submittedName>
        <fullName evidence="2">Uncharacterized protein</fullName>
    </submittedName>
</protein>
<comment type="caution">
    <text evidence="2">The sequence shown here is derived from an EMBL/GenBank/DDBJ whole genome shotgun (WGS) entry which is preliminary data.</text>
</comment>
<evidence type="ECO:0000313" key="3">
    <source>
        <dbReference type="Proteomes" id="UP000019277"/>
    </source>
</evidence>
<dbReference type="AlphaFoldDB" id="W7IVG7"/>